<evidence type="ECO:0000313" key="1">
    <source>
        <dbReference type="EMBL" id="MET3546844.1"/>
    </source>
</evidence>
<dbReference type="GO" id="GO:0008880">
    <property type="term" value="F:glucuronate isomerase activity"/>
    <property type="evidence" value="ECO:0007669"/>
    <property type="project" value="UniProtKB-EC"/>
</dbReference>
<name>A0ABV2F511_9BACL</name>
<reference evidence="1 2" key="1">
    <citation type="submission" date="2024-06" db="EMBL/GenBank/DDBJ databases">
        <title>Genomic Encyclopedia of Type Strains, Phase IV (KMG-IV): sequencing the most valuable type-strain genomes for metagenomic binning, comparative biology and taxonomic classification.</title>
        <authorList>
            <person name="Goeker M."/>
        </authorList>
    </citation>
    <scope>NUCLEOTIDE SEQUENCE [LARGE SCALE GENOMIC DNA]</scope>
    <source>
        <strain evidence="1 2">DSM 17253</strain>
    </source>
</reference>
<dbReference type="RefSeq" id="WP_354498476.1">
    <property type="nucleotide sequence ID" value="NZ_JBEPLV010000003.1"/>
</dbReference>
<dbReference type="EMBL" id="JBEPLV010000003">
    <property type="protein sequence ID" value="MET3546844.1"/>
    <property type="molecule type" value="Genomic_DNA"/>
</dbReference>
<dbReference type="InterPro" id="IPR032466">
    <property type="entry name" value="Metal_Hydrolase"/>
</dbReference>
<gene>
    <name evidence="1" type="ORF">ABID47_003460</name>
</gene>
<accession>A0ABV2F511</accession>
<dbReference type="Proteomes" id="UP001549098">
    <property type="component" value="Unassembled WGS sequence"/>
</dbReference>
<dbReference type="Gene3D" id="3.20.20.140">
    <property type="entry name" value="Metal-dependent hydrolases"/>
    <property type="match status" value="1"/>
</dbReference>
<keyword evidence="1" id="KW-0413">Isomerase</keyword>
<dbReference type="EC" id="5.3.1.12" evidence="1"/>
<dbReference type="Gene3D" id="1.10.2020.10">
    <property type="entry name" value="uronate isomerase, domain 2, chain A"/>
    <property type="match status" value="1"/>
</dbReference>
<comment type="caution">
    <text evidence="1">The sequence shown here is derived from an EMBL/GenBank/DDBJ whole genome shotgun (WGS) entry which is preliminary data.</text>
</comment>
<sequence>MSISSIFEEIMRLPVIDTHTHLIGDKLCAADFWEIADYFWLNQELQTAGYPKDAAQLPVPERAEAFVRAYKATRNTMMNRAFTAIMGDLYGITIHDTASVLQADEAVRAQRSTSGWAQSVADRLHVKRFVVNRPEHAIFDGMREDALLLPRIDGWLPELAAGIVSSAAHERQDRFAQAKAFISEQLKSYHEMGCPGIMTTLPHYEAAAHEDYKLETAGRTDEVMMLLLHEICSGLQERGMFLQLFLGVERRWGSSSAAPVNDPLRIVKLYGLFERYNIPFELVVASELNNLDVVQAAWNFANVHVGGMWWYNFRASTYTQSMQYRLEALSPLKSSLIVSDARCIEWTYGKLLIVKQLLARFLDEQIKDEWLSREDALALAAEWLHGSAAKRYGLAESTVSSCNRDH</sequence>
<proteinExistence type="predicted"/>
<protein>
    <submittedName>
        <fullName evidence="1">Glucuronate isomerase</fullName>
        <ecNumber evidence="1">5.3.1.12</ecNumber>
    </submittedName>
</protein>
<evidence type="ECO:0000313" key="2">
    <source>
        <dbReference type="Proteomes" id="UP001549098"/>
    </source>
</evidence>
<organism evidence="1 2">
    <name type="scientific">Paenibacillus favisporus</name>
    <dbReference type="NCBI Taxonomy" id="221028"/>
    <lineage>
        <taxon>Bacteria</taxon>
        <taxon>Bacillati</taxon>
        <taxon>Bacillota</taxon>
        <taxon>Bacilli</taxon>
        <taxon>Bacillales</taxon>
        <taxon>Paenibacillaceae</taxon>
        <taxon>Paenibacillus</taxon>
    </lineage>
</organism>
<keyword evidence="2" id="KW-1185">Reference proteome</keyword>
<dbReference type="SUPFAM" id="SSF51556">
    <property type="entry name" value="Metallo-dependent hydrolases"/>
    <property type="match status" value="1"/>
</dbReference>